<proteinExistence type="predicted"/>
<evidence type="ECO:0000313" key="2">
    <source>
        <dbReference type="Proteomes" id="UP000016088"/>
    </source>
</evidence>
<name>S9RMU4_SCHOY</name>
<evidence type="ECO:0000313" key="1">
    <source>
        <dbReference type="EMBL" id="EPX75284.1"/>
    </source>
</evidence>
<sequence>MRLLSLLLGSAKKSTASTWLGVKRQVSKPKVKRTVTFGALTTGFGIAGYSLASAAQKYHFYPVVYTDEQIKEINHVESSIQGLNLVQELRRDPAYREIRIPFNRSRHGFTNNLLAGYGRVTVPPLVFYNKETTQVLAVAHIGEDVGLTDGSIHPGLLATFMDEVLALCSFLGLPNNIGVTANLSISNPSKAYVNRYYVLRSQLEWTKGRKAKVHGSAYMLPEKEGSKDSTCVAIADGLFVEPRFAKYLKHVIPFQL</sequence>
<protein>
    <submittedName>
        <fullName evidence="1">Fungal protein</fullName>
    </submittedName>
</protein>
<dbReference type="Gene3D" id="3.10.129.10">
    <property type="entry name" value="Hotdog Thioesterase"/>
    <property type="match status" value="1"/>
</dbReference>
<dbReference type="RefSeq" id="XP_013017727.1">
    <property type="nucleotide sequence ID" value="XM_013162273.1"/>
</dbReference>
<reference evidence="1 2" key="1">
    <citation type="journal article" date="2011" name="Science">
        <title>Comparative functional genomics of the fission yeasts.</title>
        <authorList>
            <person name="Rhind N."/>
            <person name="Chen Z."/>
            <person name="Yassour M."/>
            <person name="Thompson D.A."/>
            <person name="Haas B.J."/>
            <person name="Habib N."/>
            <person name="Wapinski I."/>
            <person name="Roy S."/>
            <person name="Lin M.F."/>
            <person name="Heiman D.I."/>
            <person name="Young S.K."/>
            <person name="Furuya K."/>
            <person name="Guo Y."/>
            <person name="Pidoux A."/>
            <person name="Chen H.M."/>
            <person name="Robbertse B."/>
            <person name="Goldberg J.M."/>
            <person name="Aoki K."/>
            <person name="Bayne E.H."/>
            <person name="Berlin A.M."/>
            <person name="Desjardins C.A."/>
            <person name="Dobbs E."/>
            <person name="Dukaj L."/>
            <person name="Fan L."/>
            <person name="FitzGerald M.G."/>
            <person name="French C."/>
            <person name="Gujja S."/>
            <person name="Hansen K."/>
            <person name="Keifenheim D."/>
            <person name="Levin J.Z."/>
            <person name="Mosher R.A."/>
            <person name="Mueller C.A."/>
            <person name="Pfiffner J."/>
            <person name="Priest M."/>
            <person name="Russ C."/>
            <person name="Smialowska A."/>
            <person name="Swoboda P."/>
            <person name="Sykes S.M."/>
            <person name="Vaughn M."/>
            <person name="Vengrova S."/>
            <person name="Yoder R."/>
            <person name="Zeng Q."/>
            <person name="Allshire R."/>
            <person name="Baulcombe D."/>
            <person name="Birren B.W."/>
            <person name="Brown W."/>
            <person name="Ekwall K."/>
            <person name="Kellis M."/>
            <person name="Leatherwood J."/>
            <person name="Levin H."/>
            <person name="Margalit H."/>
            <person name="Martienssen R."/>
            <person name="Nieduszynski C.A."/>
            <person name="Spatafora J.W."/>
            <person name="Friedman N."/>
            <person name="Dalgaard J.Z."/>
            <person name="Baumann P."/>
            <person name="Niki H."/>
            <person name="Regev A."/>
            <person name="Nusbaum C."/>
        </authorList>
    </citation>
    <scope>NUCLEOTIDE SEQUENCE [LARGE SCALE GENOMIC DNA]</scope>
    <source>
        <strain evidence="2">yFS286</strain>
    </source>
</reference>
<organism evidence="1 2">
    <name type="scientific">Schizosaccharomyces octosporus (strain yFS286)</name>
    <name type="common">Fission yeast</name>
    <name type="synonym">Octosporomyces octosporus</name>
    <dbReference type="NCBI Taxonomy" id="483514"/>
    <lineage>
        <taxon>Eukaryota</taxon>
        <taxon>Fungi</taxon>
        <taxon>Dikarya</taxon>
        <taxon>Ascomycota</taxon>
        <taxon>Taphrinomycotina</taxon>
        <taxon>Schizosaccharomycetes</taxon>
        <taxon>Schizosaccharomycetales</taxon>
        <taxon>Schizosaccharomycetaceae</taxon>
        <taxon>Schizosaccharomyces</taxon>
    </lineage>
</organism>
<dbReference type="GeneID" id="25033489"/>
<dbReference type="PANTHER" id="PTHR47260">
    <property type="entry name" value="UPF0644 PROTEIN PB2B4.06"/>
    <property type="match status" value="1"/>
</dbReference>
<dbReference type="InterPro" id="IPR029069">
    <property type="entry name" value="HotDog_dom_sf"/>
</dbReference>
<accession>S9RMU4</accession>
<dbReference type="OMA" id="GRKCIIT"/>
<dbReference type="AlphaFoldDB" id="S9RMU4"/>
<dbReference type="PANTHER" id="PTHR47260:SF1">
    <property type="entry name" value="UPF0644 PROTEIN PB2B4.06"/>
    <property type="match status" value="1"/>
</dbReference>
<dbReference type="VEuPathDB" id="FungiDB:SOCG_04527"/>
<dbReference type="InterPro" id="IPR052061">
    <property type="entry name" value="PTE-AB_protein"/>
</dbReference>
<dbReference type="EMBL" id="KE503206">
    <property type="protein sequence ID" value="EPX75284.1"/>
    <property type="molecule type" value="Genomic_DNA"/>
</dbReference>
<dbReference type="SUPFAM" id="SSF54637">
    <property type="entry name" value="Thioesterase/thiol ester dehydrase-isomerase"/>
    <property type="match status" value="1"/>
</dbReference>
<dbReference type="Proteomes" id="UP000016088">
    <property type="component" value="Unassembled WGS sequence"/>
</dbReference>
<dbReference type="HOGENOM" id="CLU_052827_2_1_1"/>
<gene>
    <name evidence="1" type="ORF">SOCG_04527</name>
</gene>
<dbReference type="OrthoDB" id="506431at2759"/>
<keyword evidence="2" id="KW-1185">Reference proteome</keyword>
<dbReference type="eggNOG" id="KOG4781">
    <property type="taxonomic scope" value="Eukaryota"/>
</dbReference>